<evidence type="ECO:0000256" key="1">
    <source>
        <dbReference type="ARBA" id="ARBA00001412"/>
    </source>
</evidence>
<dbReference type="PANTHER" id="PTHR46323">
    <property type="entry name" value="BETA-GALACTOSIDASE"/>
    <property type="match status" value="1"/>
</dbReference>
<dbReference type="InterPro" id="IPR006103">
    <property type="entry name" value="Glyco_hydro_2_cat"/>
</dbReference>
<evidence type="ECO:0000256" key="7">
    <source>
        <dbReference type="ARBA" id="ARBA00032230"/>
    </source>
</evidence>
<dbReference type="EC" id="3.2.1.23" evidence="3 8"/>
<comment type="catalytic activity">
    <reaction evidence="1 8">
        <text>Hydrolysis of terminal non-reducing beta-D-galactose residues in beta-D-galactosides.</text>
        <dbReference type="EC" id="3.2.1.23"/>
    </reaction>
</comment>
<evidence type="ECO:0000313" key="11">
    <source>
        <dbReference type="Proteomes" id="UP000609323"/>
    </source>
</evidence>
<dbReference type="InterPro" id="IPR004199">
    <property type="entry name" value="B-gal_small/dom_5"/>
</dbReference>
<dbReference type="InterPro" id="IPR036156">
    <property type="entry name" value="Beta-gal/glucu_dom_sf"/>
</dbReference>
<keyword evidence="6 8" id="KW-0326">Glycosidase</keyword>
<comment type="similarity">
    <text evidence="2 8">Belongs to the glycosyl hydrolase 2 family.</text>
</comment>
<proteinExistence type="inferred from homology"/>
<dbReference type="InterPro" id="IPR023232">
    <property type="entry name" value="Glyco_hydro_2_AS"/>
</dbReference>
<evidence type="ECO:0000256" key="4">
    <source>
        <dbReference type="ARBA" id="ARBA00013303"/>
    </source>
</evidence>
<protein>
    <recommendedName>
        <fullName evidence="4 8">Beta-galactosidase</fullName>
        <ecNumber evidence="3 8">3.2.1.23</ecNumber>
    </recommendedName>
    <alternativeName>
        <fullName evidence="7 8">Lactase</fullName>
    </alternativeName>
</protein>
<feature type="domain" description="Beta galactosidase small chain/" evidence="9">
    <location>
        <begin position="797"/>
        <end position="1070"/>
    </location>
</feature>
<dbReference type="InterPro" id="IPR050347">
    <property type="entry name" value="Bact_Beta-galactosidase"/>
</dbReference>
<dbReference type="Pfam" id="PF16353">
    <property type="entry name" value="LacZ_4"/>
    <property type="match status" value="1"/>
</dbReference>
<dbReference type="InterPro" id="IPR006104">
    <property type="entry name" value="Glyco_hydro_2_N"/>
</dbReference>
<keyword evidence="11" id="KW-1185">Reference proteome</keyword>
<reference evidence="11" key="1">
    <citation type="journal article" date="2019" name="Int. J. Syst. Evol. Microbiol.">
        <title>The Global Catalogue of Microorganisms (GCM) 10K type strain sequencing project: providing services to taxonomists for standard genome sequencing and annotation.</title>
        <authorList>
            <consortium name="The Broad Institute Genomics Platform"/>
            <consortium name="The Broad Institute Genome Sequencing Center for Infectious Disease"/>
            <person name="Wu L."/>
            <person name="Ma J."/>
        </authorList>
    </citation>
    <scope>NUCLEOTIDE SEQUENCE [LARGE SCALE GENOMIC DNA]</scope>
    <source>
        <strain evidence="11">CGMCC 1.15044</strain>
    </source>
</reference>
<dbReference type="SUPFAM" id="SSF49303">
    <property type="entry name" value="beta-Galactosidase/glucuronidase domain"/>
    <property type="match status" value="2"/>
</dbReference>
<dbReference type="InterPro" id="IPR011013">
    <property type="entry name" value="Gal_mutarotase_sf_dom"/>
</dbReference>
<keyword evidence="5 8" id="KW-0378">Hydrolase</keyword>
<dbReference type="Gene3D" id="2.70.98.10">
    <property type="match status" value="1"/>
</dbReference>
<dbReference type="Gene3D" id="2.60.40.10">
    <property type="entry name" value="Immunoglobulins"/>
    <property type="match status" value="2"/>
</dbReference>
<dbReference type="Gene3D" id="3.20.20.80">
    <property type="entry name" value="Glycosidases"/>
    <property type="match status" value="1"/>
</dbReference>
<dbReference type="SUPFAM" id="SSF49785">
    <property type="entry name" value="Galactose-binding domain-like"/>
    <property type="match status" value="1"/>
</dbReference>
<dbReference type="InterPro" id="IPR008979">
    <property type="entry name" value="Galactose-bd-like_sf"/>
</dbReference>
<dbReference type="RefSeq" id="WP_094094240.1">
    <property type="nucleotide sequence ID" value="NZ_BMHF01000014.1"/>
</dbReference>
<dbReference type="PROSITE" id="PS00719">
    <property type="entry name" value="GLYCOSYL_HYDROL_F2_1"/>
    <property type="match status" value="1"/>
</dbReference>
<dbReference type="InterPro" id="IPR023230">
    <property type="entry name" value="Glyco_hydro_2_CS"/>
</dbReference>
<evidence type="ECO:0000256" key="3">
    <source>
        <dbReference type="ARBA" id="ARBA00012756"/>
    </source>
</evidence>
<evidence type="ECO:0000259" key="9">
    <source>
        <dbReference type="SMART" id="SM01038"/>
    </source>
</evidence>
<evidence type="ECO:0000256" key="2">
    <source>
        <dbReference type="ARBA" id="ARBA00007401"/>
    </source>
</evidence>
<dbReference type="Pfam" id="PF02837">
    <property type="entry name" value="Glyco_hydro_2_N"/>
    <property type="match status" value="1"/>
</dbReference>
<comment type="caution">
    <text evidence="10">The sequence shown here is derived from an EMBL/GenBank/DDBJ whole genome shotgun (WGS) entry which is preliminary data.</text>
</comment>
<evidence type="ECO:0000256" key="5">
    <source>
        <dbReference type="ARBA" id="ARBA00022801"/>
    </source>
</evidence>
<dbReference type="Pfam" id="PF02836">
    <property type="entry name" value="Glyco_hydro_2_C"/>
    <property type="match status" value="1"/>
</dbReference>
<dbReference type="Pfam" id="PF00703">
    <property type="entry name" value="Glyco_hydro_2"/>
    <property type="match status" value="1"/>
</dbReference>
<dbReference type="Proteomes" id="UP000609323">
    <property type="component" value="Unassembled WGS sequence"/>
</dbReference>
<accession>A0ABQ1GMQ9</accession>
<name>A0ABQ1GMQ9_9BACL</name>
<dbReference type="InterPro" id="IPR006102">
    <property type="entry name" value="Ig-like_GH2"/>
</dbReference>
<evidence type="ECO:0000256" key="8">
    <source>
        <dbReference type="RuleBase" id="RU361154"/>
    </source>
</evidence>
<dbReference type="InterPro" id="IPR017853">
    <property type="entry name" value="GH"/>
</dbReference>
<dbReference type="PRINTS" id="PR00132">
    <property type="entry name" value="GLHYDRLASE2"/>
</dbReference>
<dbReference type="Gene3D" id="2.60.120.260">
    <property type="entry name" value="Galactose-binding domain-like"/>
    <property type="match status" value="1"/>
</dbReference>
<dbReference type="PROSITE" id="PS00608">
    <property type="entry name" value="GLYCOSYL_HYDROL_F2_2"/>
    <property type="match status" value="1"/>
</dbReference>
<dbReference type="SUPFAM" id="SSF51445">
    <property type="entry name" value="(Trans)glycosidases"/>
    <property type="match status" value="1"/>
</dbReference>
<dbReference type="SUPFAM" id="SSF74650">
    <property type="entry name" value="Galactose mutarotase-like"/>
    <property type="match status" value="1"/>
</dbReference>
<dbReference type="SMART" id="SM01038">
    <property type="entry name" value="Bgal_small_N"/>
    <property type="match status" value="1"/>
</dbReference>
<evidence type="ECO:0000313" key="10">
    <source>
        <dbReference type="EMBL" id="GGA46675.1"/>
    </source>
</evidence>
<organism evidence="10 11">
    <name type="scientific">Paenibacillus physcomitrellae</name>
    <dbReference type="NCBI Taxonomy" id="1619311"/>
    <lineage>
        <taxon>Bacteria</taxon>
        <taxon>Bacillati</taxon>
        <taxon>Bacillota</taxon>
        <taxon>Bacilli</taxon>
        <taxon>Bacillales</taxon>
        <taxon>Paenibacillaceae</taxon>
        <taxon>Paenibacillus</taxon>
    </lineage>
</organism>
<dbReference type="InterPro" id="IPR013783">
    <property type="entry name" value="Ig-like_fold"/>
</dbReference>
<dbReference type="InterPro" id="IPR014718">
    <property type="entry name" value="GH-type_carb-bd"/>
</dbReference>
<gene>
    <name evidence="10" type="primary">lacZ</name>
    <name evidence="10" type="ORF">GCM10010917_34980</name>
</gene>
<dbReference type="Pfam" id="PF02929">
    <property type="entry name" value="Bgal_small_N"/>
    <property type="match status" value="1"/>
</dbReference>
<sequence length="1074" mass="120406">MSEQQPKLSWLSDPAVYKVNRMDAHSDHRYYRTMEEAEAGGTMTMRHSLNGAWKFNYAVNAAARPELFYRSDFSTEGWRDIQVPGHIQLQGFGSPQYVNTMYPWDGLDGVRPPDIPQEQNPVGSYVRTFELPDGFKQQLVYISFQGVESAFYVWLNGQFVGYSEDSFTPSEFELTPYLREGSNKLAVEVFQRSTGSWLEDQDFWRFSGIFREVYLYTVPELHVQDLGVRTELDDTYTEGTLHAELRLKAAVSAMGGTSLNATSLSGNHVPAINNSIPATNNRVPTSNNKVQAYGGQVSARLQLKDAEGNIILTETAAFADGQLAVSLAAGQVQLWSAERPYLYKLCISVLNEAGETVEAIVQKIGFRRFEMKDKLMTLNGKRIVFKGVNRHEFNCRRGRSITREDMLWDIKIMKQNNINAVRTSHYPNQTLWYELCDEYGLYVIDEMNLESHGSWQKLGAVEPSWNIPGNRPEWQDIVMDRAVSMLERDKNHPSILIWSCGNESYAGEVILNVSNYFRAKDPGRLVHYEGVFHNRDYDAASDMESRMYAKPADIEAYLNSNPSKPYISCEYMHAMGNSIGGMHKYTELEQKYEMYQGGFIWDYIDQALVKKNRYGQDFLAYGGDFGDRPTDYSFCGNGIVFADRTLTPKMQEVKFLYQNIKLVPSPEGIRVINGQLFENTDAYVLRWSLQSEGEEIAGGQQEIRVDPGQEVVVTPDRGDGRKTEQLASGEYCIQASLHLKEATLWAGAGFEIGFGQHIFTVEQQREAAGAQAGRVQNPIQVPVKGKVQVVEGDVNIGVSGDGFTALFSKGAGSLVSLRYEGREMIETPPAPLFWRAATDNDKGTALGYHAGAWFAASLARKCLSVALSHEDKSSATVTFEYGFSIHPDLRFITAYTVFGDGSIRVKASYLGAEGLPNLPIVAWSFKMNADYSQTEWFAQGPEENYADRSFGARLGWFRRPIAELVTPYLVPQESGNRTGVRILRVTDEAGFGLQVQADPKAPLEAMVSPYTAFELEQAAHAYELPPVHYTVVTIAGRQMGVGGDDSWGAPVHPEYRIPSGQNLEFAFTLGFFRS</sequence>
<dbReference type="InterPro" id="IPR032312">
    <property type="entry name" value="LacZ_4"/>
</dbReference>
<evidence type="ECO:0000256" key="6">
    <source>
        <dbReference type="ARBA" id="ARBA00023295"/>
    </source>
</evidence>
<dbReference type="EMBL" id="BMHF01000014">
    <property type="protein sequence ID" value="GGA46675.1"/>
    <property type="molecule type" value="Genomic_DNA"/>
</dbReference>
<dbReference type="PANTHER" id="PTHR46323:SF2">
    <property type="entry name" value="BETA-GALACTOSIDASE"/>
    <property type="match status" value="1"/>
</dbReference>
<dbReference type="InterPro" id="IPR006101">
    <property type="entry name" value="Glyco_hydro_2"/>
</dbReference>